<gene>
    <name evidence="2" type="ORF">PGT21_032446</name>
</gene>
<protein>
    <submittedName>
        <fullName evidence="2">Uncharacterized protein</fullName>
    </submittedName>
</protein>
<proteinExistence type="predicted"/>
<dbReference type="Proteomes" id="UP000324748">
    <property type="component" value="Unassembled WGS sequence"/>
</dbReference>
<sequence length="580" mass="66015">MDRRKLVTFMGVLAVCGAMKDFFHEAYRETTHQRPRSLEGGEWVFHTSSSQHEHENPVRKFAELQSAGNELRLSPLNTGIRVSIPADGKNSASPQAYDSLCAVSSLLPAWGSQGFNSHLQGVGQINREVSPHPSSDIPLIKRRKTHESFSDFPAASATQGDSKMETLDLLSRFGVPSTSETSASNDPESHSCLPLSQKGNESTRMLIQNTYKAPSSVSYHQDGVSEARHSRYDEHEGEVIQDQIHTTPNQPKDIHYLGFRSQKMGSSGSLSASHKKKELKRGRTSIPEVMQLRRTEHKIPKLETSSDTLNGLPQLIKVEEGTQWLEFNTSLFWISLSGTDSIDVKSITELLQIERSSPPTRIEMSFEQASYLFDHLLSSSKKDKNKLSLSPNKGRYHSSEILSESTQVVVNHHQLWLEFWERKTGMDLKYLGEKKHNKFKKMREGFPVFLFYVDMIDTILNVPLLDPSQSKYEHKSSVLRLAIEKYEEYRGSHELERAQASYAQGSRLSCKKFDTPLEPVVWHMLDFWIANSGRIELIELRESERTSRSQGFKRFFNTLFRLSIGLCTHQLQEIQNRSLN</sequence>
<dbReference type="AlphaFoldDB" id="A0A5B0M1A3"/>
<comment type="caution">
    <text evidence="2">The sequence shown here is derived from an EMBL/GenBank/DDBJ whole genome shotgun (WGS) entry which is preliminary data.</text>
</comment>
<reference evidence="2 3" key="1">
    <citation type="submission" date="2019-05" db="EMBL/GenBank/DDBJ databases">
        <title>Emergence of the Ug99 lineage of the wheat stem rust pathogen through somatic hybridization.</title>
        <authorList>
            <person name="Li F."/>
            <person name="Upadhyaya N.M."/>
            <person name="Sperschneider J."/>
            <person name="Matny O."/>
            <person name="Nguyen-Phuc H."/>
            <person name="Mago R."/>
            <person name="Raley C."/>
            <person name="Miller M.E."/>
            <person name="Silverstein K.A.T."/>
            <person name="Henningsen E."/>
            <person name="Hirsch C.D."/>
            <person name="Visser B."/>
            <person name="Pretorius Z.A."/>
            <person name="Steffenson B.J."/>
            <person name="Schwessinger B."/>
            <person name="Dodds P.N."/>
            <person name="Figueroa M."/>
        </authorList>
    </citation>
    <scope>NUCLEOTIDE SEQUENCE [LARGE SCALE GENOMIC DNA]</scope>
    <source>
        <strain evidence="2">21-0</strain>
    </source>
</reference>
<dbReference type="EMBL" id="VSWC01000183">
    <property type="protein sequence ID" value="KAA1069738.1"/>
    <property type="molecule type" value="Genomic_DNA"/>
</dbReference>
<feature type="region of interest" description="Disordered" evidence="1">
    <location>
        <begin position="174"/>
        <end position="197"/>
    </location>
</feature>
<evidence type="ECO:0000256" key="1">
    <source>
        <dbReference type="SAM" id="MobiDB-lite"/>
    </source>
</evidence>
<name>A0A5B0M1A3_PUCGR</name>
<organism evidence="2 3">
    <name type="scientific">Puccinia graminis f. sp. tritici</name>
    <dbReference type="NCBI Taxonomy" id="56615"/>
    <lineage>
        <taxon>Eukaryota</taxon>
        <taxon>Fungi</taxon>
        <taxon>Dikarya</taxon>
        <taxon>Basidiomycota</taxon>
        <taxon>Pucciniomycotina</taxon>
        <taxon>Pucciniomycetes</taxon>
        <taxon>Pucciniales</taxon>
        <taxon>Pucciniaceae</taxon>
        <taxon>Puccinia</taxon>
    </lineage>
</organism>
<accession>A0A5B0M1A3</accession>
<keyword evidence="3" id="KW-1185">Reference proteome</keyword>
<dbReference type="OrthoDB" id="10312436at2759"/>
<feature type="region of interest" description="Disordered" evidence="1">
    <location>
        <begin position="211"/>
        <end position="230"/>
    </location>
</feature>
<evidence type="ECO:0000313" key="3">
    <source>
        <dbReference type="Proteomes" id="UP000324748"/>
    </source>
</evidence>
<feature type="compositionally biased region" description="Polar residues" evidence="1">
    <location>
        <begin position="176"/>
        <end position="186"/>
    </location>
</feature>
<evidence type="ECO:0000313" key="2">
    <source>
        <dbReference type="EMBL" id="KAA1069738.1"/>
    </source>
</evidence>